<proteinExistence type="predicted"/>
<keyword evidence="2" id="KW-1185">Reference proteome</keyword>
<accession>A0AAD5IHI5</accession>
<dbReference type="AlphaFoldDB" id="A0AAD5IHI5"/>
<gene>
    <name evidence="1" type="ORF">LWI28_004529</name>
</gene>
<dbReference type="Proteomes" id="UP001064489">
    <property type="component" value="Chromosome 10"/>
</dbReference>
<reference evidence="1" key="1">
    <citation type="journal article" date="2022" name="Plant J.">
        <title>Strategies of tolerance reflected in two North American maple genomes.</title>
        <authorList>
            <person name="McEvoy S.L."/>
            <person name="Sezen U.U."/>
            <person name="Trouern-Trend A."/>
            <person name="McMahon S.M."/>
            <person name="Schaberg P.G."/>
            <person name="Yang J."/>
            <person name="Wegrzyn J.L."/>
            <person name="Swenson N.G."/>
        </authorList>
    </citation>
    <scope>NUCLEOTIDE SEQUENCE</scope>
    <source>
        <strain evidence="1">91603</strain>
    </source>
</reference>
<dbReference type="PROSITE" id="PS00018">
    <property type="entry name" value="EF_HAND_1"/>
    <property type="match status" value="1"/>
</dbReference>
<reference evidence="1" key="2">
    <citation type="submission" date="2023-02" db="EMBL/GenBank/DDBJ databases">
        <authorList>
            <person name="Swenson N.G."/>
            <person name="Wegrzyn J.L."/>
            <person name="Mcevoy S.L."/>
        </authorList>
    </citation>
    <scope>NUCLEOTIDE SEQUENCE</scope>
    <source>
        <strain evidence="1">91603</strain>
        <tissue evidence="1">Leaf</tissue>
    </source>
</reference>
<comment type="caution">
    <text evidence="1">The sequence shown here is derived from an EMBL/GenBank/DDBJ whole genome shotgun (WGS) entry which is preliminary data.</text>
</comment>
<protein>
    <submittedName>
        <fullName evidence="1">Uncharacterized protein</fullName>
    </submittedName>
</protein>
<evidence type="ECO:0000313" key="1">
    <source>
        <dbReference type="EMBL" id="KAI9164924.1"/>
    </source>
</evidence>
<dbReference type="EMBL" id="JAJSOW010000105">
    <property type="protein sequence ID" value="KAI9164924.1"/>
    <property type="molecule type" value="Genomic_DNA"/>
</dbReference>
<sequence>MEVVVTRGGSSLGLARLQSIHQQFAKEEMWSPGAICQASVLMWIDGDRAALDRYVECDIRTWTCSGGTLSNTGISGQTLVYRLAILFMNWMLSLVPIGWARISELVQTVQVDGGWASQQLELMDDKDEDDEGDVTIADFANPF</sequence>
<dbReference type="InterPro" id="IPR018247">
    <property type="entry name" value="EF_Hand_1_Ca_BS"/>
</dbReference>
<name>A0AAD5IHI5_ACENE</name>
<dbReference type="PANTHER" id="PTHR46950">
    <property type="entry name" value="MAGNESIUM TRANSPORTER CORA-LIKE FAMILY PROTEIN"/>
    <property type="match status" value="1"/>
</dbReference>
<dbReference type="PANTHER" id="PTHR46950:SF2">
    <property type="entry name" value="MAGNESIUM TRANSPORTER CORA-LIKE FAMILY PROTEIN"/>
    <property type="match status" value="1"/>
</dbReference>
<organism evidence="1 2">
    <name type="scientific">Acer negundo</name>
    <name type="common">Box elder</name>
    <dbReference type="NCBI Taxonomy" id="4023"/>
    <lineage>
        <taxon>Eukaryota</taxon>
        <taxon>Viridiplantae</taxon>
        <taxon>Streptophyta</taxon>
        <taxon>Embryophyta</taxon>
        <taxon>Tracheophyta</taxon>
        <taxon>Spermatophyta</taxon>
        <taxon>Magnoliopsida</taxon>
        <taxon>eudicotyledons</taxon>
        <taxon>Gunneridae</taxon>
        <taxon>Pentapetalae</taxon>
        <taxon>rosids</taxon>
        <taxon>malvids</taxon>
        <taxon>Sapindales</taxon>
        <taxon>Sapindaceae</taxon>
        <taxon>Hippocastanoideae</taxon>
        <taxon>Acereae</taxon>
        <taxon>Acer</taxon>
    </lineage>
</organism>
<evidence type="ECO:0000313" key="2">
    <source>
        <dbReference type="Proteomes" id="UP001064489"/>
    </source>
</evidence>